<dbReference type="Proteomes" id="UP000189735">
    <property type="component" value="Unassembled WGS sequence"/>
</dbReference>
<evidence type="ECO:0000313" key="3">
    <source>
        <dbReference type="Proteomes" id="UP000189735"/>
    </source>
</evidence>
<keyword evidence="1" id="KW-0812">Transmembrane</keyword>
<organism evidence="2 3">
    <name type="scientific">Agreia bicolorata</name>
    <dbReference type="NCBI Taxonomy" id="110935"/>
    <lineage>
        <taxon>Bacteria</taxon>
        <taxon>Bacillati</taxon>
        <taxon>Actinomycetota</taxon>
        <taxon>Actinomycetes</taxon>
        <taxon>Micrococcales</taxon>
        <taxon>Microbacteriaceae</taxon>
        <taxon>Agreia</taxon>
    </lineage>
</organism>
<protein>
    <submittedName>
        <fullName evidence="2">Uncharacterized protein</fullName>
    </submittedName>
</protein>
<dbReference type="AlphaFoldDB" id="A0A1T4Y8G8"/>
<sequence length="70" mass="7215">MGGVAAVPAMAGVVVARVVVTGVPRVVHVVVGLVTGVVVVGRVLVARVVVLVMRVFEVLMRVAHTSTIYP</sequence>
<proteinExistence type="predicted"/>
<name>A0A1T4Y8G8_9MICO</name>
<reference evidence="3" key="1">
    <citation type="submission" date="2017-02" db="EMBL/GenBank/DDBJ databases">
        <authorList>
            <person name="Varghese N."/>
            <person name="Submissions S."/>
        </authorList>
    </citation>
    <scope>NUCLEOTIDE SEQUENCE [LARGE SCALE GENOMIC DNA]</scope>
    <source>
        <strain evidence="3">VKM Ac-2052</strain>
    </source>
</reference>
<evidence type="ECO:0000313" key="2">
    <source>
        <dbReference type="EMBL" id="SKA98026.1"/>
    </source>
</evidence>
<gene>
    <name evidence="2" type="ORF">SAMN06295879_2498</name>
</gene>
<dbReference type="EMBL" id="FUYG01000006">
    <property type="protein sequence ID" value="SKA98026.1"/>
    <property type="molecule type" value="Genomic_DNA"/>
</dbReference>
<keyword evidence="1" id="KW-1133">Transmembrane helix</keyword>
<feature type="transmembrane region" description="Helical" evidence="1">
    <location>
        <begin position="26"/>
        <end position="52"/>
    </location>
</feature>
<accession>A0A1T4Y8G8</accession>
<evidence type="ECO:0000256" key="1">
    <source>
        <dbReference type="SAM" id="Phobius"/>
    </source>
</evidence>
<keyword evidence="1" id="KW-0472">Membrane</keyword>